<proteinExistence type="predicted"/>
<dbReference type="Pfam" id="PF01042">
    <property type="entry name" value="Ribonuc_L-PSP"/>
    <property type="match status" value="1"/>
</dbReference>
<dbReference type="InterPro" id="IPR006175">
    <property type="entry name" value="YjgF/YER057c/UK114"/>
</dbReference>
<comment type="caution">
    <text evidence="1">The sequence shown here is derived from an EMBL/GenBank/DDBJ whole genome shotgun (WGS) entry which is preliminary data.</text>
</comment>
<feature type="non-terminal residue" evidence="1">
    <location>
        <position position="1"/>
    </location>
</feature>
<dbReference type="EMBL" id="LAZR01061713">
    <property type="protein sequence ID" value="KKK63024.1"/>
    <property type="molecule type" value="Genomic_DNA"/>
</dbReference>
<dbReference type="Gene3D" id="3.30.1330.40">
    <property type="entry name" value="RutC-like"/>
    <property type="match status" value="1"/>
</dbReference>
<evidence type="ECO:0000313" key="1">
    <source>
        <dbReference type="EMBL" id="KKK63024.1"/>
    </source>
</evidence>
<organism evidence="1">
    <name type="scientific">marine sediment metagenome</name>
    <dbReference type="NCBI Taxonomy" id="412755"/>
    <lineage>
        <taxon>unclassified sequences</taxon>
        <taxon>metagenomes</taxon>
        <taxon>ecological metagenomes</taxon>
    </lineage>
</organism>
<dbReference type="InterPro" id="IPR035959">
    <property type="entry name" value="RutC-like_sf"/>
</dbReference>
<name>A0A0F8Z9B9_9ZZZZ</name>
<gene>
    <name evidence="1" type="ORF">LCGC14_2998460</name>
</gene>
<dbReference type="SUPFAM" id="SSF55298">
    <property type="entry name" value="YjgF-like"/>
    <property type="match status" value="1"/>
</dbReference>
<accession>A0A0F8Z9B9</accession>
<sequence length="157" mass="16578">GLAPATEGACAMDLTAAIGESLADMKTLQAGGTQGSAFMYGSAFSRGLRARTPAGLTVYVSGTAAIDADGITQHVGDIPRQIEATISHARAVLANMDCRDEDVVQSIIYCKTPEVEKVFRDRCADLSWPKIVTICDICRHDLLFEVEVAACPDAGSL</sequence>
<dbReference type="AlphaFoldDB" id="A0A0F8Z9B9"/>
<reference evidence="1" key="1">
    <citation type="journal article" date="2015" name="Nature">
        <title>Complex archaea that bridge the gap between prokaryotes and eukaryotes.</title>
        <authorList>
            <person name="Spang A."/>
            <person name="Saw J.H."/>
            <person name="Jorgensen S.L."/>
            <person name="Zaremba-Niedzwiedzka K."/>
            <person name="Martijn J."/>
            <person name="Lind A.E."/>
            <person name="van Eijk R."/>
            <person name="Schleper C."/>
            <person name="Guy L."/>
            <person name="Ettema T.J."/>
        </authorList>
    </citation>
    <scope>NUCLEOTIDE SEQUENCE</scope>
</reference>
<protein>
    <submittedName>
        <fullName evidence="1">Uncharacterized protein</fullName>
    </submittedName>
</protein>